<reference evidence="1" key="1">
    <citation type="journal article" date="2018" name="DNA Res.">
        <title>Multiple hybrid de novo genome assembly of finger millet, an orphan allotetraploid crop.</title>
        <authorList>
            <person name="Hatakeyama M."/>
            <person name="Aluri S."/>
            <person name="Balachadran M.T."/>
            <person name="Sivarajan S.R."/>
            <person name="Patrignani A."/>
            <person name="Gruter S."/>
            <person name="Poveda L."/>
            <person name="Shimizu-Inatsugi R."/>
            <person name="Baeten J."/>
            <person name="Francoijs K.J."/>
            <person name="Nataraja K.N."/>
            <person name="Reddy Y.A.N."/>
            <person name="Phadnis S."/>
            <person name="Ravikumar R.L."/>
            <person name="Schlapbach R."/>
            <person name="Sreeman S.M."/>
            <person name="Shimizu K.K."/>
        </authorList>
    </citation>
    <scope>NUCLEOTIDE SEQUENCE</scope>
</reference>
<name>A0AAV5CCI2_ELECO</name>
<keyword evidence="2" id="KW-1185">Reference proteome</keyword>
<proteinExistence type="predicted"/>
<evidence type="ECO:0000313" key="2">
    <source>
        <dbReference type="Proteomes" id="UP001054889"/>
    </source>
</evidence>
<organism evidence="1 2">
    <name type="scientific">Eleusine coracana subsp. coracana</name>
    <dbReference type="NCBI Taxonomy" id="191504"/>
    <lineage>
        <taxon>Eukaryota</taxon>
        <taxon>Viridiplantae</taxon>
        <taxon>Streptophyta</taxon>
        <taxon>Embryophyta</taxon>
        <taxon>Tracheophyta</taxon>
        <taxon>Spermatophyta</taxon>
        <taxon>Magnoliopsida</taxon>
        <taxon>Liliopsida</taxon>
        <taxon>Poales</taxon>
        <taxon>Poaceae</taxon>
        <taxon>PACMAD clade</taxon>
        <taxon>Chloridoideae</taxon>
        <taxon>Cynodonteae</taxon>
        <taxon>Eleusininae</taxon>
        <taxon>Eleusine</taxon>
    </lineage>
</organism>
<dbReference type="EMBL" id="BQKI01000006">
    <property type="protein sequence ID" value="GJM95963.1"/>
    <property type="molecule type" value="Genomic_DNA"/>
</dbReference>
<protein>
    <submittedName>
        <fullName evidence="1">Uncharacterized protein</fullName>
    </submittedName>
</protein>
<dbReference type="Proteomes" id="UP001054889">
    <property type="component" value="Unassembled WGS sequence"/>
</dbReference>
<comment type="caution">
    <text evidence="1">The sequence shown here is derived from an EMBL/GenBank/DDBJ whole genome shotgun (WGS) entry which is preliminary data.</text>
</comment>
<gene>
    <name evidence="1" type="primary">ga12762</name>
    <name evidence="1" type="ORF">PR202_ga12762</name>
</gene>
<reference evidence="1" key="2">
    <citation type="submission" date="2021-12" db="EMBL/GenBank/DDBJ databases">
        <title>Resequencing data analysis of finger millet.</title>
        <authorList>
            <person name="Hatakeyama M."/>
            <person name="Aluri S."/>
            <person name="Balachadran M.T."/>
            <person name="Sivarajan S.R."/>
            <person name="Poveda L."/>
            <person name="Shimizu-Inatsugi R."/>
            <person name="Schlapbach R."/>
            <person name="Sreeman S.M."/>
            <person name="Shimizu K.K."/>
        </authorList>
    </citation>
    <scope>NUCLEOTIDE SEQUENCE</scope>
</reference>
<sequence length="88" mass="10163">MQEGLGCRSNATHAFVISWIIGARRMENLFPGCEPALKCCVCCHANRIMCLGLCVRQIRKKVQIFPCKHFNFFHYMPFRFLSSCFNGQ</sequence>
<accession>A0AAV5CCI2</accession>
<evidence type="ECO:0000313" key="1">
    <source>
        <dbReference type="EMBL" id="GJM95963.1"/>
    </source>
</evidence>
<dbReference type="AlphaFoldDB" id="A0AAV5CCI2"/>